<comment type="caution">
    <text evidence="1">The sequence shown here is derived from an EMBL/GenBank/DDBJ whole genome shotgun (WGS) entry which is preliminary data.</text>
</comment>
<gene>
    <name evidence="1" type="ORF">IAA55_07310</name>
</gene>
<reference evidence="1" key="2">
    <citation type="journal article" date="2021" name="PeerJ">
        <title>Extensive microbial diversity within the chicken gut microbiome revealed by metagenomics and culture.</title>
        <authorList>
            <person name="Gilroy R."/>
            <person name="Ravi A."/>
            <person name="Getino M."/>
            <person name="Pursley I."/>
            <person name="Horton D.L."/>
            <person name="Alikhan N.F."/>
            <person name="Baker D."/>
            <person name="Gharbi K."/>
            <person name="Hall N."/>
            <person name="Watson M."/>
            <person name="Adriaenssens E.M."/>
            <person name="Foster-Nyarko E."/>
            <person name="Jarju S."/>
            <person name="Secka A."/>
            <person name="Antonio M."/>
            <person name="Oren A."/>
            <person name="Chaudhuri R.R."/>
            <person name="La Ragione R."/>
            <person name="Hildebrand F."/>
            <person name="Pallen M.J."/>
        </authorList>
    </citation>
    <scope>NUCLEOTIDE SEQUENCE</scope>
    <source>
        <strain evidence="1">ChiSjej5B23-6657</strain>
    </source>
</reference>
<dbReference type="Pfam" id="PF18988">
    <property type="entry name" value="DUF5721"/>
    <property type="match status" value="1"/>
</dbReference>
<evidence type="ECO:0000313" key="2">
    <source>
        <dbReference type="Proteomes" id="UP000823912"/>
    </source>
</evidence>
<name>A0A9D1JB86_9FIRM</name>
<dbReference type="Proteomes" id="UP000823912">
    <property type="component" value="Unassembled WGS sequence"/>
</dbReference>
<sequence length="168" mass="19248">MRSWKILDVKKFMNIMLCREAFDTLLLAEASITGGVSYVIDGHLTEDFYSEQELEEMGLAGERCTTYGRVRPICFEMIKGKRTPRSFQFVFLADSRLIGRILEREGISMRPEDVANLSLNVRYHEGELYVTCGCTLRLFSMDRTLENAWADRIGGFLKKQEIAAEQTA</sequence>
<protein>
    <submittedName>
        <fullName evidence="1">Uncharacterized protein</fullName>
    </submittedName>
</protein>
<evidence type="ECO:0000313" key="1">
    <source>
        <dbReference type="EMBL" id="HIR71073.1"/>
    </source>
</evidence>
<proteinExistence type="predicted"/>
<accession>A0A9D1JB86</accession>
<reference evidence="1" key="1">
    <citation type="submission" date="2020-10" db="EMBL/GenBank/DDBJ databases">
        <authorList>
            <person name="Gilroy R."/>
        </authorList>
    </citation>
    <scope>NUCLEOTIDE SEQUENCE</scope>
    <source>
        <strain evidence="1">ChiSjej5B23-6657</strain>
    </source>
</reference>
<dbReference type="InterPro" id="IPR043779">
    <property type="entry name" value="DUF5721"/>
</dbReference>
<dbReference type="AlphaFoldDB" id="A0A9D1JB86"/>
<organism evidence="1 2">
    <name type="scientific">Candidatus Pullilachnospira gallistercoris</name>
    <dbReference type="NCBI Taxonomy" id="2840911"/>
    <lineage>
        <taxon>Bacteria</taxon>
        <taxon>Bacillati</taxon>
        <taxon>Bacillota</taxon>
        <taxon>Clostridia</taxon>
        <taxon>Lachnospirales</taxon>
        <taxon>Lachnospiraceae</taxon>
        <taxon>Lachnospiraceae incertae sedis</taxon>
        <taxon>Candidatus Pullilachnospira</taxon>
    </lineage>
</organism>
<dbReference type="EMBL" id="DVHM01000115">
    <property type="protein sequence ID" value="HIR71073.1"/>
    <property type="molecule type" value="Genomic_DNA"/>
</dbReference>